<dbReference type="EMBL" id="RQJP01000005">
    <property type="protein sequence ID" value="RRB11595.1"/>
    <property type="molecule type" value="Genomic_DNA"/>
</dbReference>
<dbReference type="AlphaFoldDB" id="A0A3P1CED0"/>
<dbReference type="Pfam" id="PF07584">
    <property type="entry name" value="BatA"/>
    <property type="match status" value="1"/>
</dbReference>
<feature type="transmembrane region" description="Helical" evidence="1">
    <location>
        <begin position="376"/>
        <end position="393"/>
    </location>
</feature>
<evidence type="ECO:0000313" key="3">
    <source>
        <dbReference type="EMBL" id="RRB11595.1"/>
    </source>
</evidence>
<comment type="caution">
    <text evidence="3">The sequence shown here is derived from an EMBL/GenBank/DDBJ whole genome shotgun (WGS) entry which is preliminary data.</text>
</comment>
<dbReference type="NCBIfam" id="TIGR02226">
    <property type="entry name" value="two_anch"/>
    <property type="match status" value="1"/>
</dbReference>
<evidence type="ECO:0000259" key="2">
    <source>
        <dbReference type="Pfam" id="PF07584"/>
    </source>
</evidence>
<proteinExistence type="predicted"/>
<name>A0A3P1CED0_9BACT</name>
<gene>
    <name evidence="3" type="ORF">EHT87_24295</name>
</gene>
<accession>A0A3P1CED0</accession>
<dbReference type="InterPro" id="IPR011933">
    <property type="entry name" value="Double_TM_dom"/>
</dbReference>
<dbReference type="InterPro" id="IPR024163">
    <property type="entry name" value="Aerotolerance_reg_N"/>
</dbReference>
<feature type="domain" description="Aerotolerance regulator N-terminal" evidence="2">
    <location>
        <begin position="1"/>
        <end position="76"/>
    </location>
</feature>
<evidence type="ECO:0000313" key="4">
    <source>
        <dbReference type="Proteomes" id="UP000274271"/>
    </source>
</evidence>
<feature type="transmembrane region" description="Helical" evidence="1">
    <location>
        <begin position="7"/>
        <end position="25"/>
    </location>
</feature>
<keyword evidence="4" id="KW-1185">Reference proteome</keyword>
<keyword evidence="1" id="KW-1133">Transmembrane helix</keyword>
<keyword evidence="1" id="KW-0812">Transmembrane</keyword>
<evidence type="ECO:0000256" key="1">
    <source>
        <dbReference type="SAM" id="Phobius"/>
    </source>
</evidence>
<dbReference type="PANTHER" id="PTHR37464">
    <property type="entry name" value="BLL2463 PROTEIN"/>
    <property type="match status" value="1"/>
</dbReference>
<dbReference type="RefSeq" id="WP_124909263.1">
    <property type="nucleotide sequence ID" value="NZ_RQJP01000005.1"/>
</dbReference>
<sequence length="397" mass="45099">MQFIQPLFLWGIGAVIIPVIIHFWHQKRGKTLAWAATRWLQEKNQQPQRGVKLDNLLLLILRCFIVVLLAVLVSQPTFNGFGKPAGSQKIHLVQPDKSVVDNFRFELEDAIKKGEAIYWSTAATERLNDPEQLPDQRTFTANLLQSSINVLQKNNSELHLYLRNNHQLADAPFIRVPASYKLHAIVDSGRQPVRTYLELPANKKLFVNPSNQLTNGAVLNPTLRFQPTPEHAGPLTALVNFKNKTEQQTIVAALNALSEVYSLGIRVDIKRNPQTGYDWILTDQEVVNPVPKTLYLVSGKLKTPTSANVIYSEEKLTPQTAELVRTGQLPEWLGECLIRHFKLKPSAFPLSRQQLNTLFIPTAQSEKKQPERVRNWILFVFICLVGVERWMALKQNA</sequence>
<organism evidence="3 4">
    <name type="scientific">Larkinella knui</name>
    <dbReference type="NCBI Taxonomy" id="2025310"/>
    <lineage>
        <taxon>Bacteria</taxon>
        <taxon>Pseudomonadati</taxon>
        <taxon>Bacteroidota</taxon>
        <taxon>Cytophagia</taxon>
        <taxon>Cytophagales</taxon>
        <taxon>Spirosomataceae</taxon>
        <taxon>Larkinella</taxon>
    </lineage>
</organism>
<protein>
    <recommendedName>
        <fullName evidence="2">Aerotolerance regulator N-terminal domain-containing protein</fullName>
    </recommendedName>
</protein>
<feature type="transmembrane region" description="Helical" evidence="1">
    <location>
        <begin position="56"/>
        <end position="73"/>
    </location>
</feature>
<reference evidence="3 4" key="1">
    <citation type="submission" date="2018-11" db="EMBL/GenBank/DDBJ databases">
        <authorList>
            <person name="Zhou Z."/>
            <person name="Wang G."/>
        </authorList>
    </citation>
    <scope>NUCLEOTIDE SEQUENCE [LARGE SCALE GENOMIC DNA]</scope>
    <source>
        <strain evidence="3 4">KCTC42998</strain>
    </source>
</reference>
<dbReference type="OrthoDB" id="890881at2"/>
<keyword evidence="1" id="KW-0472">Membrane</keyword>
<dbReference type="Proteomes" id="UP000274271">
    <property type="component" value="Unassembled WGS sequence"/>
</dbReference>
<dbReference type="PANTHER" id="PTHR37464:SF1">
    <property type="entry name" value="BLL2463 PROTEIN"/>
    <property type="match status" value="1"/>
</dbReference>